<reference evidence="4" key="2">
    <citation type="submission" date="2011-01" db="EMBL/GenBank/DDBJ databases">
        <title>The complete genome of Deinococcus maricopensis DSM 21211.</title>
        <authorList>
            <consortium name="US DOE Joint Genome Institute (JGI-PGF)"/>
            <person name="Lucas S."/>
            <person name="Copeland A."/>
            <person name="Lapidus A."/>
            <person name="Goodwin L."/>
            <person name="Pitluck S."/>
            <person name="Kyrpides N."/>
            <person name="Mavromatis K."/>
            <person name="Pagani I."/>
            <person name="Ivanova N."/>
            <person name="Ovchinnikova G."/>
            <person name="Zeytun A."/>
            <person name="Detter J.C."/>
            <person name="Han C."/>
            <person name="Land M."/>
            <person name="Hauser L."/>
            <person name="Markowitz V."/>
            <person name="Cheng J.-F."/>
            <person name="Hugenholtz P."/>
            <person name="Woyke T."/>
            <person name="Wu D."/>
            <person name="Pukall R."/>
            <person name="Gehrich-Schroeter G."/>
            <person name="Brambilla E."/>
            <person name="Klenk H.-P."/>
            <person name="Eisen J.A."/>
        </authorList>
    </citation>
    <scope>NUCLEOTIDE SEQUENCE [LARGE SCALE GENOMIC DNA]</scope>
    <source>
        <strain evidence="4">DSM 21211 / LMG 22137 / NRRL B-23946 / LB-34</strain>
    </source>
</reference>
<dbReference type="Gene3D" id="2.60.60.40">
    <property type="match status" value="1"/>
</dbReference>
<dbReference type="EMBL" id="CP002454">
    <property type="protein sequence ID" value="ADV66064.1"/>
    <property type="molecule type" value="Genomic_DNA"/>
</dbReference>
<sequence precursor="true">MNRNRSRLAPQLFAATLLGFTLMACSPTADLPAEGAVQLEATQAGIVPTLKPQAVATPNTGGWVINDPDATDGQAVILLGTRDAVRFVLPKNLKTRAYTVSIVGRGEAYQGAPIVELTTDDGVRVGTATLDNATYDRRTFGRATLHAGQTVTLSFLNDAYDGPGKDRNAVVDYLVLNQSHANGSDD</sequence>
<protein>
    <recommendedName>
        <fullName evidence="2">Carbohydrate binding module xylan-binding domain-containing protein</fullName>
    </recommendedName>
</protein>
<feature type="signal peptide" evidence="1">
    <location>
        <begin position="1"/>
        <end position="29"/>
    </location>
</feature>
<dbReference type="Pfam" id="PF16841">
    <property type="entry name" value="CBM60"/>
    <property type="match status" value="1"/>
</dbReference>
<feature type="chain" id="PRO_5003231608" description="Carbohydrate binding module xylan-binding domain-containing protein" evidence="1">
    <location>
        <begin position="30"/>
        <end position="186"/>
    </location>
</feature>
<dbReference type="PROSITE" id="PS51257">
    <property type="entry name" value="PROKAR_LIPOPROTEIN"/>
    <property type="match status" value="1"/>
</dbReference>
<evidence type="ECO:0000313" key="3">
    <source>
        <dbReference type="EMBL" id="ADV66064.1"/>
    </source>
</evidence>
<evidence type="ECO:0000256" key="1">
    <source>
        <dbReference type="SAM" id="SignalP"/>
    </source>
</evidence>
<dbReference type="InterPro" id="IPR031768">
    <property type="entry name" value="CBM60_xylan-bd"/>
</dbReference>
<dbReference type="HOGENOM" id="CLU_1452227_0_0_0"/>
<feature type="domain" description="Carbohydrate binding module xylan-binding" evidence="2">
    <location>
        <begin position="99"/>
        <end position="180"/>
    </location>
</feature>
<reference evidence="3 4" key="1">
    <citation type="journal article" date="2011" name="Stand. Genomic Sci.">
        <title>Complete genome sequence of Deinococcus maricopensis type strain (LB-34).</title>
        <authorList>
            <person name="Pukall R."/>
            <person name="Zeytun A."/>
            <person name="Lucas S."/>
            <person name="Lapidus A."/>
            <person name="Hammon N."/>
            <person name="Deshpande S."/>
            <person name="Nolan M."/>
            <person name="Cheng J.F."/>
            <person name="Pitluck S."/>
            <person name="Liolios K."/>
            <person name="Pagani I."/>
            <person name="Mikhailova N."/>
            <person name="Ivanova N."/>
            <person name="Mavromatis K."/>
            <person name="Pati A."/>
            <person name="Tapia R."/>
            <person name="Han C."/>
            <person name="Goodwin L."/>
            <person name="Chen A."/>
            <person name="Palaniappan K."/>
            <person name="Land M."/>
            <person name="Hauser L."/>
            <person name="Chang Y.J."/>
            <person name="Jeffries C.D."/>
            <person name="Brambilla E.M."/>
            <person name="Rohde M."/>
            <person name="Goker M."/>
            <person name="Detter J.C."/>
            <person name="Woyke T."/>
            <person name="Bristow J."/>
            <person name="Eisen J.A."/>
            <person name="Markowitz V."/>
            <person name="Hugenholtz P."/>
            <person name="Kyrpides N.C."/>
            <person name="Klenk H.P."/>
        </authorList>
    </citation>
    <scope>NUCLEOTIDE SEQUENCE [LARGE SCALE GENOMIC DNA]</scope>
    <source>
        <strain evidence="4">DSM 21211 / LMG 22137 / NRRL B-23946 / LB-34</strain>
    </source>
</reference>
<organism evidence="3 4">
    <name type="scientific">Deinococcus maricopensis (strain DSM 21211 / LMG 22137 / NRRL B-23946 / LB-34)</name>
    <dbReference type="NCBI Taxonomy" id="709986"/>
    <lineage>
        <taxon>Bacteria</taxon>
        <taxon>Thermotogati</taxon>
        <taxon>Deinococcota</taxon>
        <taxon>Deinococci</taxon>
        <taxon>Deinococcales</taxon>
        <taxon>Deinococcaceae</taxon>
        <taxon>Deinococcus</taxon>
    </lineage>
</organism>
<accession>E8U4S5</accession>
<name>E8U4S5_DEIML</name>
<evidence type="ECO:0000259" key="2">
    <source>
        <dbReference type="Pfam" id="PF16841"/>
    </source>
</evidence>
<dbReference type="KEGG" id="dmr:Deima_0404"/>
<keyword evidence="1" id="KW-0732">Signal</keyword>
<proteinExistence type="predicted"/>
<dbReference type="RefSeq" id="WP_013555569.1">
    <property type="nucleotide sequence ID" value="NC_014958.1"/>
</dbReference>
<dbReference type="AlphaFoldDB" id="E8U4S5"/>
<dbReference type="Proteomes" id="UP000008635">
    <property type="component" value="Chromosome"/>
</dbReference>
<keyword evidence="4" id="KW-1185">Reference proteome</keyword>
<gene>
    <name evidence="3" type="ordered locus">Deima_0404</name>
</gene>
<evidence type="ECO:0000313" key="4">
    <source>
        <dbReference type="Proteomes" id="UP000008635"/>
    </source>
</evidence>